<organism evidence="1 2">
    <name type="scientific">Streptococcus cristatus</name>
    <dbReference type="NCBI Taxonomy" id="45634"/>
    <lineage>
        <taxon>Bacteria</taxon>
        <taxon>Bacillati</taxon>
        <taxon>Bacillota</taxon>
        <taxon>Bacilli</taxon>
        <taxon>Lactobacillales</taxon>
        <taxon>Streptococcaceae</taxon>
        <taxon>Streptococcus</taxon>
    </lineage>
</organism>
<reference evidence="1 2" key="1">
    <citation type="submission" date="2018-11" db="EMBL/GenBank/DDBJ databases">
        <title>Species Designations Belie Phenotypic and Genotypic Heterogeneity in Oral Streptococci.</title>
        <authorList>
            <person name="Velsko I."/>
        </authorList>
    </citation>
    <scope>NUCLEOTIDE SEQUENCE [LARGE SCALE GENOMIC DNA]</scope>
    <source>
        <strain evidence="1 2">BCA6</strain>
    </source>
</reference>
<evidence type="ECO:0000313" key="1">
    <source>
        <dbReference type="EMBL" id="RSJ77751.1"/>
    </source>
</evidence>
<dbReference type="EMBL" id="RJPM01000001">
    <property type="protein sequence ID" value="RSJ77751.1"/>
    <property type="molecule type" value="Genomic_DNA"/>
</dbReference>
<dbReference type="RefSeq" id="WP_125381684.1">
    <property type="nucleotide sequence ID" value="NZ_CAURYF010000014.1"/>
</dbReference>
<protein>
    <submittedName>
        <fullName evidence="1">Uncharacterized protein</fullName>
    </submittedName>
</protein>
<dbReference type="Proteomes" id="UP000272213">
    <property type="component" value="Unassembled WGS sequence"/>
</dbReference>
<proteinExistence type="predicted"/>
<gene>
    <name evidence="1" type="ORF">D8798_01075</name>
</gene>
<dbReference type="AlphaFoldDB" id="A0A3R9LMD0"/>
<evidence type="ECO:0000313" key="2">
    <source>
        <dbReference type="Proteomes" id="UP000272213"/>
    </source>
</evidence>
<name>A0A3R9LMD0_STRCR</name>
<sequence>MLKNLRSFLVFKHQDFFEKKKLFFLNAKEIEGGAVKVTLLILEDKTDYKNSNNNLGEQIVITVANKSIAYFENFESLRTECKIVHVVKATVFGEYQNQLSIHADVIAANAEGGKK</sequence>
<comment type="caution">
    <text evidence="1">The sequence shown here is derived from an EMBL/GenBank/DDBJ whole genome shotgun (WGS) entry which is preliminary data.</text>
</comment>
<accession>A0A3R9LMD0</accession>